<comment type="catalytic activity">
    <reaction evidence="13">
        <text>N(6)-[(R)-dihydrolipoyl]-L-lysyl-[protein] + succinyl-CoA = N(6)-[(R)-S(8)-succinyldihydrolipoyl]-L-lysyl-[protein] + CoA</text>
        <dbReference type="Rhea" id="RHEA:15213"/>
        <dbReference type="Rhea" id="RHEA-COMP:10475"/>
        <dbReference type="Rhea" id="RHEA-COMP:20092"/>
        <dbReference type="ChEBI" id="CHEBI:57287"/>
        <dbReference type="ChEBI" id="CHEBI:57292"/>
        <dbReference type="ChEBI" id="CHEBI:83100"/>
        <dbReference type="ChEBI" id="CHEBI:83120"/>
        <dbReference type="EC" id="2.3.1.61"/>
    </reaction>
</comment>
<organism evidence="16 17">
    <name type="scientific">Catenulispora yoronensis</name>
    <dbReference type="NCBI Taxonomy" id="450799"/>
    <lineage>
        <taxon>Bacteria</taxon>
        <taxon>Bacillati</taxon>
        <taxon>Actinomycetota</taxon>
        <taxon>Actinomycetes</taxon>
        <taxon>Catenulisporales</taxon>
        <taxon>Catenulisporaceae</taxon>
        <taxon>Catenulispora</taxon>
    </lineage>
</organism>
<dbReference type="PANTHER" id="PTHR43416">
    <property type="entry name" value="DIHYDROLIPOYLLYSINE-RESIDUE SUCCINYLTRANSFERASE COMPONENT OF 2-OXOGLUTARATE DEHYDROGENASE COMPLEX, MITOCHONDRIAL-RELATED"/>
    <property type="match status" value="1"/>
</dbReference>
<evidence type="ECO:0000256" key="3">
    <source>
        <dbReference type="ARBA" id="ARBA00005145"/>
    </source>
</evidence>
<evidence type="ECO:0000313" key="17">
    <source>
        <dbReference type="Proteomes" id="UP001500751"/>
    </source>
</evidence>
<evidence type="ECO:0000256" key="11">
    <source>
        <dbReference type="ARBA" id="ARBA00030325"/>
    </source>
</evidence>
<sequence length="271" mass="29225">MKEPDVARERRHTLYFLREIKDHSPVFLDTEVDMSRVLQLRAEGHARDRHYSTVSFVLLAAARAIAKHPAANAAARGGKRLKVLRFEEISGKLTLDKTVNGERVVLSVVLPGLADATLEDVQRKVDRYQTGDGEVLPEFAGARALHGLPRPIGAALFRRAVRPLAKRPAITGTFAVTSLGHRPVDGFYSVGGTTVTIGVGRITDRPVVRDGQVVIAPVVRLSLTFDHRVIDGAEAADLLADLKTALEEFPAPADGPAPAAATADRTEAAAR</sequence>
<comment type="similarity">
    <text evidence="4">Belongs to the 2-oxoacid dehydrogenase family.</text>
</comment>
<evidence type="ECO:0000256" key="4">
    <source>
        <dbReference type="ARBA" id="ARBA00007317"/>
    </source>
</evidence>
<keyword evidence="9" id="KW-0450">Lipoyl</keyword>
<comment type="caution">
    <text evidence="16">The sequence shown here is derived from an EMBL/GenBank/DDBJ whole genome shotgun (WGS) entry which is preliminary data.</text>
</comment>
<proteinExistence type="inferred from homology"/>
<dbReference type="RefSeq" id="WP_344663473.1">
    <property type="nucleotide sequence ID" value="NZ_BAAAQN010000001.1"/>
</dbReference>
<protein>
    <recommendedName>
        <fullName evidence="6">Dihydrolipoyllysine-residue succinyltransferase component of 2-oxoglutarate dehydrogenase complex</fullName>
        <ecNumber evidence="5">2.3.1.61</ecNumber>
    </recommendedName>
    <alternativeName>
        <fullName evidence="12">2-oxoglutarate dehydrogenase complex component E2</fullName>
    </alternativeName>
    <alternativeName>
        <fullName evidence="11">Dihydrolipoamide succinyltransferase component of 2-oxoglutarate dehydrogenase complex</fullName>
    </alternativeName>
</protein>
<evidence type="ECO:0000256" key="13">
    <source>
        <dbReference type="ARBA" id="ARBA00052761"/>
    </source>
</evidence>
<evidence type="ECO:0000256" key="9">
    <source>
        <dbReference type="ARBA" id="ARBA00022823"/>
    </source>
</evidence>
<feature type="domain" description="2-oxoacid dehydrogenase acyltransferase catalytic" evidence="15">
    <location>
        <begin position="172"/>
        <end position="249"/>
    </location>
</feature>
<evidence type="ECO:0000256" key="12">
    <source>
        <dbReference type="ARBA" id="ARBA00032406"/>
    </source>
</evidence>
<evidence type="ECO:0000256" key="8">
    <source>
        <dbReference type="ARBA" id="ARBA00022679"/>
    </source>
</evidence>
<feature type="compositionally biased region" description="Low complexity" evidence="14">
    <location>
        <begin position="250"/>
        <end position="263"/>
    </location>
</feature>
<evidence type="ECO:0000256" key="10">
    <source>
        <dbReference type="ARBA" id="ARBA00023315"/>
    </source>
</evidence>
<dbReference type="InterPro" id="IPR001078">
    <property type="entry name" value="2-oxoacid_DH_actylTfrase"/>
</dbReference>
<evidence type="ECO:0000256" key="14">
    <source>
        <dbReference type="SAM" id="MobiDB-lite"/>
    </source>
</evidence>
<keyword evidence="10" id="KW-0012">Acyltransferase</keyword>
<comment type="function">
    <text evidence="2">E2 component of the 2-oxoglutarate dehydrogenase (OGDH) complex which catalyzes the second step in the conversion of 2-oxoglutarate to succinyl-CoA and CO(2).</text>
</comment>
<evidence type="ECO:0000256" key="6">
    <source>
        <dbReference type="ARBA" id="ARBA00019511"/>
    </source>
</evidence>
<keyword evidence="7" id="KW-0816">Tricarboxylic acid cycle</keyword>
<comment type="cofactor">
    <cofactor evidence="1">
        <name>(R)-lipoate</name>
        <dbReference type="ChEBI" id="CHEBI:83088"/>
    </cofactor>
</comment>
<feature type="region of interest" description="Disordered" evidence="14">
    <location>
        <begin position="250"/>
        <end position="271"/>
    </location>
</feature>
<keyword evidence="17" id="KW-1185">Reference proteome</keyword>
<evidence type="ECO:0000313" key="16">
    <source>
        <dbReference type="EMBL" id="GAA2011120.1"/>
    </source>
</evidence>
<reference evidence="17" key="1">
    <citation type="journal article" date="2019" name="Int. J. Syst. Evol. Microbiol.">
        <title>The Global Catalogue of Microorganisms (GCM) 10K type strain sequencing project: providing services to taxonomists for standard genome sequencing and annotation.</title>
        <authorList>
            <consortium name="The Broad Institute Genomics Platform"/>
            <consortium name="The Broad Institute Genome Sequencing Center for Infectious Disease"/>
            <person name="Wu L."/>
            <person name="Ma J."/>
        </authorList>
    </citation>
    <scope>NUCLEOTIDE SEQUENCE [LARGE SCALE GENOMIC DNA]</scope>
    <source>
        <strain evidence="17">JCM 16014</strain>
    </source>
</reference>
<dbReference type="EMBL" id="BAAAQN010000001">
    <property type="protein sequence ID" value="GAA2011120.1"/>
    <property type="molecule type" value="Genomic_DNA"/>
</dbReference>
<gene>
    <name evidence="16" type="ORF">GCM10009839_01430</name>
</gene>
<dbReference type="InterPro" id="IPR050537">
    <property type="entry name" value="2-oxoacid_dehydrogenase"/>
</dbReference>
<evidence type="ECO:0000256" key="2">
    <source>
        <dbReference type="ARBA" id="ARBA00004052"/>
    </source>
</evidence>
<dbReference type="Gene3D" id="3.30.559.10">
    <property type="entry name" value="Chloramphenicol acetyltransferase-like domain"/>
    <property type="match status" value="1"/>
</dbReference>
<dbReference type="EC" id="2.3.1.61" evidence="5"/>
<dbReference type="Proteomes" id="UP001500751">
    <property type="component" value="Unassembled WGS sequence"/>
</dbReference>
<dbReference type="Pfam" id="PF00198">
    <property type="entry name" value="2-oxoacid_dh"/>
    <property type="match status" value="1"/>
</dbReference>
<comment type="pathway">
    <text evidence="3">Amino-acid degradation; L-lysine degradation via saccharopine pathway; glutaryl-CoA from L-lysine: step 6/6.</text>
</comment>
<keyword evidence="8" id="KW-0808">Transferase</keyword>
<dbReference type="PANTHER" id="PTHR43416:SF5">
    <property type="entry name" value="DIHYDROLIPOYLLYSINE-RESIDUE SUCCINYLTRANSFERASE COMPONENT OF 2-OXOGLUTARATE DEHYDROGENASE COMPLEX, MITOCHONDRIAL"/>
    <property type="match status" value="1"/>
</dbReference>
<evidence type="ECO:0000256" key="5">
    <source>
        <dbReference type="ARBA" id="ARBA00012945"/>
    </source>
</evidence>
<dbReference type="SUPFAM" id="SSF52777">
    <property type="entry name" value="CoA-dependent acyltransferases"/>
    <property type="match status" value="1"/>
</dbReference>
<evidence type="ECO:0000256" key="7">
    <source>
        <dbReference type="ARBA" id="ARBA00022532"/>
    </source>
</evidence>
<accession>A0ABN2TKR7</accession>
<dbReference type="InterPro" id="IPR023213">
    <property type="entry name" value="CAT-like_dom_sf"/>
</dbReference>
<evidence type="ECO:0000256" key="1">
    <source>
        <dbReference type="ARBA" id="ARBA00001938"/>
    </source>
</evidence>
<name>A0ABN2TKR7_9ACTN</name>
<evidence type="ECO:0000259" key="15">
    <source>
        <dbReference type="Pfam" id="PF00198"/>
    </source>
</evidence>